<reference evidence="3" key="1">
    <citation type="journal article" date="2019" name="Int. J. Syst. Evol. Microbiol.">
        <title>The Global Catalogue of Microorganisms (GCM) 10K type strain sequencing project: providing services to taxonomists for standard genome sequencing and annotation.</title>
        <authorList>
            <consortium name="The Broad Institute Genomics Platform"/>
            <consortium name="The Broad Institute Genome Sequencing Center for Infectious Disease"/>
            <person name="Wu L."/>
            <person name="Ma J."/>
        </authorList>
    </citation>
    <scope>NUCLEOTIDE SEQUENCE [LARGE SCALE GENOMIC DNA]</scope>
    <source>
        <strain evidence="3">TBRC 7912</strain>
    </source>
</reference>
<evidence type="ECO:0000313" key="2">
    <source>
        <dbReference type="EMBL" id="MFC3979697.1"/>
    </source>
</evidence>
<keyword evidence="3" id="KW-1185">Reference proteome</keyword>
<dbReference type="RefSeq" id="WP_386188534.1">
    <property type="nucleotide sequence ID" value="NZ_JBHSBC010000004.1"/>
</dbReference>
<dbReference type="EMBL" id="JBHSBC010000004">
    <property type="protein sequence ID" value="MFC3979697.1"/>
    <property type="molecule type" value="Genomic_DNA"/>
</dbReference>
<gene>
    <name evidence="2" type="ORF">ACFOYY_06185</name>
</gene>
<feature type="region of interest" description="Disordered" evidence="1">
    <location>
        <begin position="119"/>
        <end position="161"/>
    </location>
</feature>
<protein>
    <recommendedName>
        <fullName evidence="4">Helix-turn-helix domain-containing protein</fullName>
    </recommendedName>
</protein>
<name>A0ABV8ETN3_9ACTN</name>
<evidence type="ECO:0000256" key="1">
    <source>
        <dbReference type="SAM" id="MobiDB-lite"/>
    </source>
</evidence>
<comment type="caution">
    <text evidence="2">The sequence shown here is derived from an EMBL/GenBank/DDBJ whole genome shotgun (WGS) entry which is preliminary data.</text>
</comment>
<organism evidence="2 3">
    <name type="scientific">Streptosporangium jomthongense</name>
    <dbReference type="NCBI Taxonomy" id="1193683"/>
    <lineage>
        <taxon>Bacteria</taxon>
        <taxon>Bacillati</taxon>
        <taxon>Actinomycetota</taxon>
        <taxon>Actinomycetes</taxon>
        <taxon>Streptosporangiales</taxon>
        <taxon>Streptosporangiaceae</taxon>
        <taxon>Streptosporangium</taxon>
    </lineage>
</organism>
<evidence type="ECO:0008006" key="4">
    <source>
        <dbReference type="Google" id="ProtNLM"/>
    </source>
</evidence>
<evidence type="ECO:0000313" key="3">
    <source>
        <dbReference type="Proteomes" id="UP001595698"/>
    </source>
</evidence>
<accession>A0ABV8ETN3</accession>
<sequence>MNHDWVSARAVAWVIHDAPVPADLAFTLTVIAARCDEHGRGSYQSISTIATKVGKSPKQAQRDVVRLRELGLLLLGDPGLVEHLPPGQRPVVYDVPMHLSGPKPVKESRNKSGVKKVIQETPPMDGTSPSGGTPPVQAPSTPPMDDLGPLPSKGAKQPLNNPLNNPSLVAAARTIVDAFAEKKIGITEEEAREIISLMETDARRKNDPIVSLAPFVRAVARNGDLPGFLARVRAGERAAVPRETPIPPPASAVLAQRRTSATPPEERDEELTDREKAIAHARGRIGHSTPNARLAIPEQAEPAEAAEARAELARYGDFGQWMTAAYGKLGGDAHRDEVVILAANLARTHRAPVQESA</sequence>
<dbReference type="Proteomes" id="UP001595698">
    <property type="component" value="Unassembled WGS sequence"/>
</dbReference>
<proteinExistence type="predicted"/>